<sequence length="85" mass="8989">MKNMVPAAVIALGISGAFVTTSMQSVSNSSSFRPAYILNEDDECEPVEVPCNDTSGTICLHSASGQQAFDVNAQGNCNVTLYKQN</sequence>
<comment type="caution">
    <text evidence="1">The sequence shown here is derived from an EMBL/GenBank/DDBJ whole genome shotgun (WGS) entry which is preliminary data.</text>
</comment>
<evidence type="ECO:0008006" key="3">
    <source>
        <dbReference type="Google" id="ProtNLM"/>
    </source>
</evidence>
<gene>
    <name evidence="1" type="ORF">KHA90_20495</name>
</gene>
<accession>A0ABS5PGG3</accession>
<organism evidence="1 2">
    <name type="scientific">Flavobacterium psychroterrae</name>
    <dbReference type="NCBI Taxonomy" id="2133767"/>
    <lineage>
        <taxon>Bacteria</taxon>
        <taxon>Pseudomonadati</taxon>
        <taxon>Bacteroidota</taxon>
        <taxon>Flavobacteriia</taxon>
        <taxon>Flavobacteriales</taxon>
        <taxon>Flavobacteriaceae</taxon>
        <taxon>Flavobacterium</taxon>
    </lineage>
</organism>
<reference evidence="1 2" key="1">
    <citation type="journal article" date="2018" name="Int. J. Syst. Evol. Microbiol.">
        <title>Flavobacterium chryseum sp. nov. and Flavobacterium psychroterrae sp. nov., novel environmental bacteria isolated from Antarctica.</title>
        <authorList>
            <person name="Kralova S."/>
            <person name="Svec P."/>
            <person name="Busse H.J."/>
            <person name="Stankova E."/>
            <person name="Vaczi P."/>
            <person name="Sedlacek I."/>
        </authorList>
    </citation>
    <scope>NUCLEOTIDE SEQUENCE [LARGE SCALE GENOMIC DNA]</scope>
    <source>
        <strain evidence="1 2">CCM 8827</strain>
    </source>
</reference>
<evidence type="ECO:0000313" key="2">
    <source>
        <dbReference type="Proteomes" id="UP000722625"/>
    </source>
</evidence>
<proteinExistence type="predicted"/>
<evidence type="ECO:0000313" key="1">
    <source>
        <dbReference type="EMBL" id="MBS7233399.1"/>
    </source>
</evidence>
<name>A0ABS5PGG3_9FLAO</name>
<dbReference type="EMBL" id="JAGYVZ010000024">
    <property type="protein sequence ID" value="MBS7233399.1"/>
    <property type="molecule type" value="Genomic_DNA"/>
</dbReference>
<keyword evidence="2" id="KW-1185">Reference proteome</keyword>
<protein>
    <recommendedName>
        <fullName evidence="3">DUF2282 domain-containing protein</fullName>
    </recommendedName>
</protein>
<dbReference type="Proteomes" id="UP000722625">
    <property type="component" value="Unassembled WGS sequence"/>
</dbReference>